<keyword evidence="1" id="KW-0175">Coiled coil</keyword>
<dbReference type="AlphaFoldDB" id="A0A3D9BU21"/>
<evidence type="ECO:0000256" key="1">
    <source>
        <dbReference type="SAM" id="Coils"/>
    </source>
</evidence>
<reference evidence="2 3" key="1">
    <citation type="journal article" date="2006" name="Int. J. Syst. Evol. Microbiol.">
        <title>Chryseobacterium piscium sp. nov., isolated from fish of the South Atlantic Ocean off South Africa.</title>
        <authorList>
            <person name="de Beer H."/>
            <person name="Hugo C.J."/>
            <person name="Jooste P.J."/>
            <person name="Vancanneyt M."/>
            <person name="Coenye T."/>
            <person name="Vandamme P."/>
        </authorList>
    </citation>
    <scope>NUCLEOTIDE SEQUENCE [LARGE SCALE GENOMIC DNA]</scope>
    <source>
        <strain evidence="2 3">CCUG 51923</strain>
    </source>
</reference>
<name>A0A3D9BU21_9FLAO</name>
<accession>A0A3D9BU21</accession>
<gene>
    <name evidence="2" type="ORF">DRF62_02355</name>
</gene>
<dbReference type="RefSeq" id="WP_115948918.1">
    <property type="nucleotide sequence ID" value="NZ_QNVS01000003.1"/>
</dbReference>
<organism evidence="2 3">
    <name type="scientific">Chryseobacterium piscium</name>
    <dbReference type="NCBI Taxonomy" id="333702"/>
    <lineage>
        <taxon>Bacteria</taxon>
        <taxon>Pseudomonadati</taxon>
        <taxon>Bacteroidota</taxon>
        <taxon>Flavobacteriia</taxon>
        <taxon>Flavobacteriales</taxon>
        <taxon>Weeksellaceae</taxon>
        <taxon>Chryseobacterium group</taxon>
        <taxon>Chryseobacterium</taxon>
    </lineage>
</organism>
<comment type="caution">
    <text evidence="2">The sequence shown here is derived from an EMBL/GenBank/DDBJ whole genome shotgun (WGS) entry which is preliminary data.</text>
</comment>
<sequence length="162" mass="18694">MSEKTNNVSTLPDVNRRILELVSERANGNVSEFSRIIEQEQQKVDRLFKVDKRTQKFPKPSDSILESIIKKLDISKGWLLLGVSEGNQSEDRDAKSFKFLSIEEKLNLLYQQNLELKEENENIKDILDEMSLTMEISLAPILRHFKLKVDDKQSAQKNSSIS</sequence>
<proteinExistence type="predicted"/>
<evidence type="ECO:0000313" key="2">
    <source>
        <dbReference type="EMBL" id="REC57020.1"/>
    </source>
</evidence>
<keyword evidence="3" id="KW-1185">Reference proteome</keyword>
<feature type="coiled-coil region" evidence="1">
    <location>
        <begin position="106"/>
        <end position="133"/>
    </location>
</feature>
<dbReference type="EMBL" id="QNVS01000003">
    <property type="protein sequence ID" value="REC57020.1"/>
    <property type="molecule type" value="Genomic_DNA"/>
</dbReference>
<protein>
    <submittedName>
        <fullName evidence="2">Uncharacterized protein</fullName>
    </submittedName>
</protein>
<evidence type="ECO:0000313" key="3">
    <source>
        <dbReference type="Proteomes" id="UP000256512"/>
    </source>
</evidence>
<dbReference type="Proteomes" id="UP000256512">
    <property type="component" value="Unassembled WGS sequence"/>
</dbReference>